<dbReference type="EMBL" id="JBBNAG010000005">
    <property type="protein sequence ID" value="KAK9132890.1"/>
    <property type="molecule type" value="Genomic_DNA"/>
</dbReference>
<protein>
    <submittedName>
        <fullName evidence="2">Uncharacterized protein</fullName>
    </submittedName>
</protein>
<dbReference type="PANTHER" id="PTHR33144:SF25">
    <property type="entry name" value="DUF4216 DOMAIN-CONTAINING PROTEIN"/>
    <property type="match status" value="1"/>
</dbReference>
<dbReference type="AlphaFoldDB" id="A0AAP0JFX9"/>
<dbReference type="PANTHER" id="PTHR33144">
    <property type="entry name" value="OS10G0409366 PROTEIN-RELATED"/>
    <property type="match status" value="1"/>
</dbReference>
<gene>
    <name evidence="2" type="ORF">Scep_012418</name>
</gene>
<organism evidence="2 3">
    <name type="scientific">Stephania cephalantha</name>
    <dbReference type="NCBI Taxonomy" id="152367"/>
    <lineage>
        <taxon>Eukaryota</taxon>
        <taxon>Viridiplantae</taxon>
        <taxon>Streptophyta</taxon>
        <taxon>Embryophyta</taxon>
        <taxon>Tracheophyta</taxon>
        <taxon>Spermatophyta</taxon>
        <taxon>Magnoliopsida</taxon>
        <taxon>Ranunculales</taxon>
        <taxon>Menispermaceae</taxon>
        <taxon>Menispermoideae</taxon>
        <taxon>Cissampelideae</taxon>
        <taxon>Stephania</taxon>
    </lineage>
</organism>
<sequence length="185" mass="21779">MARGKSSKRTMEDYLNSKEQAQVEQSHESDKTSEALMHSSDEEEQSITSTKKGRGPTRPIRIWGSENRLKLQFNDFMQHIGKTSIKFSTQLGIMARNGSLVPLTYESWNDVPEENKNTIWREVQDNTDAPLEFRENCLEKVANTWRSWKHTLKVHYEKHKDDEDILTRVPDERVQDEQWPILVRY</sequence>
<evidence type="ECO:0000313" key="3">
    <source>
        <dbReference type="Proteomes" id="UP001419268"/>
    </source>
</evidence>
<feature type="region of interest" description="Disordered" evidence="1">
    <location>
        <begin position="1"/>
        <end position="60"/>
    </location>
</feature>
<comment type="caution">
    <text evidence="2">The sequence shown here is derived from an EMBL/GenBank/DDBJ whole genome shotgun (WGS) entry which is preliminary data.</text>
</comment>
<evidence type="ECO:0000256" key="1">
    <source>
        <dbReference type="SAM" id="MobiDB-lite"/>
    </source>
</evidence>
<name>A0AAP0JFX9_9MAGN</name>
<keyword evidence="3" id="KW-1185">Reference proteome</keyword>
<accession>A0AAP0JFX9</accession>
<proteinExistence type="predicted"/>
<evidence type="ECO:0000313" key="2">
    <source>
        <dbReference type="EMBL" id="KAK9132890.1"/>
    </source>
</evidence>
<reference evidence="2 3" key="1">
    <citation type="submission" date="2024-01" db="EMBL/GenBank/DDBJ databases">
        <title>Genome assemblies of Stephania.</title>
        <authorList>
            <person name="Yang L."/>
        </authorList>
    </citation>
    <scope>NUCLEOTIDE SEQUENCE [LARGE SCALE GENOMIC DNA]</scope>
    <source>
        <strain evidence="2">JXDWG</strain>
        <tissue evidence="2">Leaf</tissue>
    </source>
</reference>
<dbReference type="Proteomes" id="UP001419268">
    <property type="component" value="Unassembled WGS sequence"/>
</dbReference>